<reference evidence="1" key="1">
    <citation type="submission" date="2016-03" db="EMBL/GenBank/DDBJ databases">
        <authorList>
            <person name="Ploux O."/>
        </authorList>
    </citation>
    <scope>NUCLEOTIDE SEQUENCE</scope>
    <source>
        <strain evidence="1">UC10</strain>
    </source>
</reference>
<gene>
    <name evidence="1" type="ORF">MHPYR_170014</name>
</gene>
<sequence>MRGPMMPILVTTSLLTAVSLVTGAWVLIQFLLVVLAVALTNQAMTNRERLTADLQRLLDLRQA</sequence>
<evidence type="ECO:0000313" key="1">
    <source>
        <dbReference type="EMBL" id="SBS73438.1"/>
    </source>
</evidence>
<proteinExistence type="predicted"/>
<dbReference type="AlphaFoldDB" id="A0A1Y5PBZ2"/>
<name>A0A1Y5PBZ2_9MYCO</name>
<accession>A0A1Y5PBZ2</accession>
<dbReference type="EMBL" id="FLQS01000009">
    <property type="protein sequence ID" value="SBS73438.1"/>
    <property type="molecule type" value="Genomic_DNA"/>
</dbReference>
<protein>
    <submittedName>
        <fullName evidence="1">Uncharacterized protein</fullName>
    </submittedName>
</protein>
<organism evidence="1">
    <name type="scientific">uncultured Mycobacterium sp</name>
    <dbReference type="NCBI Taxonomy" id="171292"/>
    <lineage>
        <taxon>Bacteria</taxon>
        <taxon>Bacillati</taxon>
        <taxon>Actinomycetota</taxon>
        <taxon>Actinomycetes</taxon>
        <taxon>Mycobacteriales</taxon>
        <taxon>Mycobacteriaceae</taxon>
        <taxon>Mycobacterium</taxon>
        <taxon>environmental samples</taxon>
    </lineage>
</organism>